<comment type="caution">
    <text evidence="2">The sequence shown here is derived from an EMBL/GenBank/DDBJ whole genome shotgun (WGS) entry which is preliminary data.</text>
</comment>
<organism evidence="2 3">
    <name type="scientific">Flaviaesturariibacter aridisoli</name>
    <dbReference type="NCBI Taxonomy" id="2545761"/>
    <lineage>
        <taxon>Bacteria</taxon>
        <taxon>Pseudomonadati</taxon>
        <taxon>Bacteroidota</taxon>
        <taxon>Chitinophagia</taxon>
        <taxon>Chitinophagales</taxon>
        <taxon>Chitinophagaceae</taxon>
        <taxon>Flaviaestuariibacter</taxon>
    </lineage>
</organism>
<dbReference type="EMBL" id="SKFH01000067">
    <property type="protein sequence ID" value="TCZ64192.1"/>
    <property type="molecule type" value="Genomic_DNA"/>
</dbReference>
<dbReference type="PANTHER" id="PTHR22946">
    <property type="entry name" value="DIENELACTONE HYDROLASE DOMAIN-CONTAINING PROTEIN-RELATED"/>
    <property type="match status" value="1"/>
</dbReference>
<feature type="domain" description="Dienelactone hydrolase" evidence="1">
    <location>
        <begin position="53"/>
        <end position="264"/>
    </location>
</feature>
<proteinExistence type="predicted"/>
<reference evidence="2 3" key="1">
    <citation type="submission" date="2019-03" db="EMBL/GenBank/DDBJ databases">
        <authorList>
            <person name="Kim M.K.M."/>
        </authorList>
    </citation>
    <scope>NUCLEOTIDE SEQUENCE [LARGE SCALE GENOMIC DNA]</scope>
    <source>
        <strain evidence="2 3">17J68-15</strain>
    </source>
</reference>
<evidence type="ECO:0000259" key="1">
    <source>
        <dbReference type="Pfam" id="PF01738"/>
    </source>
</evidence>
<keyword evidence="2" id="KW-0378">Hydrolase</keyword>
<name>A0A4R4DUZ0_9BACT</name>
<dbReference type="Proteomes" id="UP000295164">
    <property type="component" value="Unassembled WGS sequence"/>
</dbReference>
<dbReference type="PANTHER" id="PTHR22946:SF0">
    <property type="entry name" value="DIENELACTONE HYDROLASE DOMAIN-CONTAINING PROTEIN"/>
    <property type="match status" value="1"/>
</dbReference>
<dbReference type="InterPro" id="IPR050261">
    <property type="entry name" value="FrsA_esterase"/>
</dbReference>
<dbReference type="Gene3D" id="3.40.50.1820">
    <property type="entry name" value="alpha/beta hydrolase"/>
    <property type="match status" value="1"/>
</dbReference>
<dbReference type="InterPro" id="IPR002925">
    <property type="entry name" value="Dienelactn_hydro"/>
</dbReference>
<dbReference type="Pfam" id="PF01738">
    <property type="entry name" value="DLH"/>
    <property type="match status" value="1"/>
</dbReference>
<dbReference type="AlphaFoldDB" id="A0A4R4DUZ0"/>
<evidence type="ECO:0000313" key="2">
    <source>
        <dbReference type="EMBL" id="TCZ64192.1"/>
    </source>
</evidence>
<dbReference type="OrthoDB" id="9787933at2"/>
<evidence type="ECO:0000313" key="3">
    <source>
        <dbReference type="Proteomes" id="UP000295164"/>
    </source>
</evidence>
<accession>A0A4R4DUZ0</accession>
<protein>
    <submittedName>
        <fullName evidence="2">Dienelactone hydrolase family protein</fullName>
    </submittedName>
</protein>
<dbReference type="InterPro" id="IPR029058">
    <property type="entry name" value="AB_hydrolase_fold"/>
</dbReference>
<sequence length="268" mass="28862">MSLLVLAACSNNEPTATADGKSAARPAAIKEEAVNLRAEGLTLNSFLYYDSASSARRPAIVVVPEWWGLTDYAKMRARQLADLGYMAIALDMYGDGKVAANPQEAQALAMPFYTNPALFAGRIDAALTYLRSRTEADSSRLGAMGYCFGGSAVLHAARLGLPLKGVVSFHGDFPDTAWAKGAYNGQVLICHGAADSFVPMDKFELFKRRLDSAGVPHTDKVYADATHAFTNPAATETGQKFKMPIRYNGAADTASWNDMKAFWSSVLK</sequence>
<keyword evidence="3" id="KW-1185">Reference proteome</keyword>
<gene>
    <name evidence="2" type="ORF">E0486_18315</name>
</gene>
<dbReference type="SUPFAM" id="SSF53474">
    <property type="entry name" value="alpha/beta-Hydrolases"/>
    <property type="match status" value="1"/>
</dbReference>
<dbReference type="GO" id="GO:0016787">
    <property type="term" value="F:hydrolase activity"/>
    <property type="evidence" value="ECO:0007669"/>
    <property type="project" value="UniProtKB-KW"/>
</dbReference>